<dbReference type="InterPro" id="IPR027417">
    <property type="entry name" value="P-loop_NTPase"/>
</dbReference>
<evidence type="ECO:0000313" key="4">
    <source>
        <dbReference type="Proteomes" id="UP000655443"/>
    </source>
</evidence>
<dbReference type="RefSeq" id="WP_189959527.1">
    <property type="nucleotide sequence ID" value="NZ_BMVG01000066.1"/>
</dbReference>
<evidence type="ECO:0000313" key="3">
    <source>
        <dbReference type="EMBL" id="GHE15643.1"/>
    </source>
</evidence>
<evidence type="ECO:0000259" key="2">
    <source>
        <dbReference type="Pfam" id="PF13614"/>
    </source>
</evidence>
<feature type="domain" description="CobQ/CobB/MinD/ParA nucleotide binding" evidence="1">
    <location>
        <begin position="117"/>
        <end position="142"/>
    </location>
</feature>
<dbReference type="PANTHER" id="PTHR13696">
    <property type="entry name" value="P-LOOP CONTAINING NUCLEOSIDE TRIPHOSPHATE HYDROLASE"/>
    <property type="match status" value="1"/>
</dbReference>
<feature type="domain" description="AAA" evidence="2">
    <location>
        <begin position="182"/>
        <end position="298"/>
    </location>
</feature>
<dbReference type="InterPro" id="IPR002586">
    <property type="entry name" value="CobQ/CobB/MinD/ParA_Nub-bd_dom"/>
</dbReference>
<reference evidence="3" key="1">
    <citation type="journal article" date="2014" name="Int. J. Syst. Evol. Microbiol.">
        <title>Complete genome sequence of Corynebacterium casei LMG S-19264T (=DSM 44701T), isolated from a smear-ripened cheese.</title>
        <authorList>
            <consortium name="US DOE Joint Genome Institute (JGI-PGF)"/>
            <person name="Walter F."/>
            <person name="Albersmeier A."/>
            <person name="Kalinowski J."/>
            <person name="Ruckert C."/>
        </authorList>
    </citation>
    <scope>NUCLEOTIDE SEQUENCE</scope>
    <source>
        <strain evidence="3">JCM 4714</strain>
    </source>
</reference>
<reference evidence="3" key="2">
    <citation type="submission" date="2020-09" db="EMBL/GenBank/DDBJ databases">
        <authorList>
            <person name="Sun Q."/>
            <person name="Ohkuma M."/>
        </authorList>
    </citation>
    <scope>NUCLEOTIDE SEQUENCE</scope>
    <source>
        <strain evidence="3">JCM 4714</strain>
    </source>
</reference>
<dbReference type="CDD" id="cd02042">
    <property type="entry name" value="ParAB_family"/>
    <property type="match status" value="1"/>
</dbReference>
<dbReference type="SUPFAM" id="SSF52540">
    <property type="entry name" value="P-loop containing nucleoside triphosphate hydrolases"/>
    <property type="match status" value="2"/>
</dbReference>
<dbReference type="Pfam" id="PF13614">
    <property type="entry name" value="AAA_31"/>
    <property type="match status" value="1"/>
</dbReference>
<dbReference type="PANTHER" id="PTHR13696:SF99">
    <property type="entry name" value="COBYRINIC ACID AC-DIAMIDE SYNTHASE"/>
    <property type="match status" value="1"/>
</dbReference>
<dbReference type="Proteomes" id="UP000655443">
    <property type="component" value="Unassembled WGS sequence"/>
</dbReference>
<sequence length="421" mass="45375">MSSPATSSDREKVVSKLPGWLRQNVKIRAAQRGIEIQAAVEQGIRDWCALASTPAAIDTSGADSFSTFLPPGQWDEFRQIAAERRVSLIQGLAQSVQLWLDSHPAPDVERPEVTRRIIVCNQKGGVGKTAITAGLGEALAEDANSLHAVRVAKALAEALRASDNGSDDMPGCEDPLSVENLPGLGLRVLLVDFDPQCHLTNQLGAAPLPMNGDSLTNHMAGDPKGDLRDLIVSVDDEAFGGRLHLLPACNDAFLLDVRLSAVRARESALERALAPVEADYDVILVDCPPSLGLSMDAAAYYGRRRDGEKLGQSGALIVVQAEDSSADAYELLTTQIDDLRGDLQVDIDYLGIVVNLYDSRRGFIATSSLQGWVDIKDPRVVGLIGDLKEQKEAVRMKRPLLSYAPKSQQAIGMRALAREIV</sequence>
<name>A0A918YT40_9ACTN</name>
<dbReference type="AlphaFoldDB" id="A0A918YT40"/>
<gene>
    <name evidence="3" type="primary">parA1</name>
    <name evidence="3" type="ORF">GCM10010339_90950</name>
</gene>
<dbReference type="InterPro" id="IPR050678">
    <property type="entry name" value="DNA_Partitioning_ATPase"/>
</dbReference>
<organism evidence="3 4">
    <name type="scientific">Streptomyces alanosinicus</name>
    <dbReference type="NCBI Taxonomy" id="68171"/>
    <lineage>
        <taxon>Bacteria</taxon>
        <taxon>Bacillati</taxon>
        <taxon>Actinomycetota</taxon>
        <taxon>Actinomycetes</taxon>
        <taxon>Kitasatosporales</taxon>
        <taxon>Streptomycetaceae</taxon>
        <taxon>Streptomyces</taxon>
    </lineage>
</organism>
<evidence type="ECO:0000259" key="1">
    <source>
        <dbReference type="Pfam" id="PF01656"/>
    </source>
</evidence>
<dbReference type="EMBL" id="BMVG01000066">
    <property type="protein sequence ID" value="GHE15643.1"/>
    <property type="molecule type" value="Genomic_DNA"/>
</dbReference>
<dbReference type="Gene3D" id="3.40.50.300">
    <property type="entry name" value="P-loop containing nucleotide triphosphate hydrolases"/>
    <property type="match status" value="1"/>
</dbReference>
<comment type="caution">
    <text evidence="3">The sequence shown here is derived from an EMBL/GenBank/DDBJ whole genome shotgun (WGS) entry which is preliminary data.</text>
</comment>
<dbReference type="InterPro" id="IPR025669">
    <property type="entry name" value="AAA_dom"/>
</dbReference>
<proteinExistence type="predicted"/>
<dbReference type="Pfam" id="PF01656">
    <property type="entry name" value="CbiA"/>
    <property type="match status" value="1"/>
</dbReference>
<accession>A0A918YT40</accession>
<dbReference type="GO" id="GO:0016740">
    <property type="term" value="F:transferase activity"/>
    <property type="evidence" value="ECO:0007669"/>
    <property type="project" value="UniProtKB-KW"/>
</dbReference>
<keyword evidence="3" id="KW-0808">Transferase</keyword>
<keyword evidence="4" id="KW-1185">Reference proteome</keyword>
<protein>
    <submittedName>
        <fullName evidence="3">Phosphopantetheine--protein transferase</fullName>
    </submittedName>
</protein>